<dbReference type="InterPro" id="IPR025565">
    <property type="entry name" value="DUF4328"/>
</dbReference>
<feature type="transmembrane region" description="Helical" evidence="1">
    <location>
        <begin position="101"/>
        <end position="125"/>
    </location>
</feature>
<dbReference type="EMBL" id="VIWW01000001">
    <property type="protein sequence ID" value="TWG05235.1"/>
    <property type="molecule type" value="Genomic_DNA"/>
</dbReference>
<dbReference type="EMBL" id="CP109114">
    <property type="protein sequence ID" value="WSC13729.1"/>
    <property type="molecule type" value="Genomic_DNA"/>
</dbReference>
<reference evidence="4 6" key="2">
    <citation type="submission" date="2022-10" db="EMBL/GenBank/DDBJ databases">
        <title>The complete genomes of actinobacterial strains from the NBC collection.</title>
        <authorList>
            <person name="Joergensen T.S."/>
            <person name="Alvarez Arevalo M."/>
            <person name="Sterndorff E.B."/>
            <person name="Faurdal D."/>
            <person name="Vuksanovic O."/>
            <person name="Mourched A.-S."/>
            <person name="Charusanti P."/>
            <person name="Shaw S."/>
            <person name="Blin K."/>
            <person name="Weber T."/>
        </authorList>
    </citation>
    <scope>NUCLEOTIDE SEQUENCE [LARGE SCALE GENOMIC DNA]</scope>
    <source>
        <strain evidence="4 6">NBC 01769</strain>
    </source>
</reference>
<feature type="domain" description="DUF4328" evidence="2">
    <location>
        <begin position="92"/>
        <end position="249"/>
    </location>
</feature>
<name>A0A561V0S3_9ACTN</name>
<keyword evidence="1" id="KW-0812">Transmembrane</keyword>
<keyword evidence="1" id="KW-0472">Membrane</keyword>
<accession>A0A561V0S3</accession>
<dbReference type="Proteomes" id="UP001330827">
    <property type="component" value="Chromosome"/>
</dbReference>
<keyword evidence="6" id="KW-1185">Reference proteome</keyword>
<proteinExistence type="predicted"/>
<reference evidence="3 5" key="1">
    <citation type="submission" date="2019-06" db="EMBL/GenBank/DDBJ databases">
        <title>Sequencing the genomes of 1000 actinobacteria strains.</title>
        <authorList>
            <person name="Klenk H.-P."/>
        </authorList>
    </citation>
    <scope>NUCLEOTIDE SEQUENCE [LARGE SCALE GENOMIC DNA]</scope>
    <source>
        <strain evidence="3 5">DSM 42059</strain>
    </source>
</reference>
<feature type="transmembrane region" description="Helical" evidence="1">
    <location>
        <begin position="51"/>
        <end position="71"/>
    </location>
</feature>
<gene>
    <name evidence="3" type="ORF">FHX80_113712</name>
    <name evidence="4" type="ORF">OIE64_13360</name>
</gene>
<evidence type="ECO:0000313" key="4">
    <source>
        <dbReference type="EMBL" id="WSC13729.1"/>
    </source>
</evidence>
<dbReference type="RefSeq" id="WP_145765206.1">
    <property type="nucleotide sequence ID" value="NZ_CP109114.1"/>
</dbReference>
<dbReference type="Proteomes" id="UP000318186">
    <property type="component" value="Unassembled WGS sequence"/>
</dbReference>
<evidence type="ECO:0000313" key="6">
    <source>
        <dbReference type="Proteomes" id="UP001330827"/>
    </source>
</evidence>
<sequence length="266" mass="28342">MLCSTCRTRPPVTADGRCTPCAQSAGPAGVQAPSAPVFTAPQQWLRSPDGLAKAVVVLLLSVVVADLLAVASDINIRSVLGGGIDNDFAGFDDAEADRADMFYAGAGVLQLLTTLATAVGFIMWFRRVRANAEIFDASAHSMRPGWAVGGWFVPVAGLWLPRQIAGGIWVASAQTNTDGTWRNVSHAPLNLWWGAWVAALLFGRYASQQDDRAELPQEIMDAASRMMVSDLLDIVAAVFAILFVRKLTRMQGERAAIGPFPLGTGA</sequence>
<evidence type="ECO:0000313" key="5">
    <source>
        <dbReference type="Proteomes" id="UP000318186"/>
    </source>
</evidence>
<evidence type="ECO:0000259" key="2">
    <source>
        <dbReference type="Pfam" id="PF14219"/>
    </source>
</evidence>
<evidence type="ECO:0000313" key="3">
    <source>
        <dbReference type="EMBL" id="TWG05235.1"/>
    </source>
</evidence>
<organism evidence="3 5">
    <name type="scientific">Streptomyces brevispora</name>
    <dbReference type="NCBI Taxonomy" id="887462"/>
    <lineage>
        <taxon>Bacteria</taxon>
        <taxon>Bacillati</taxon>
        <taxon>Actinomycetota</taxon>
        <taxon>Actinomycetes</taxon>
        <taxon>Kitasatosporales</taxon>
        <taxon>Streptomycetaceae</taxon>
        <taxon>Streptomyces</taxon>
    </lineage>
</organism>
<feature type="transmembrane region" description="Helical" evidence="1">
    <location>
        <begin position="226"/>
        <end position="244"/>
    </location>
</feature>
<dbReference type="AlphaFoldDB" id="A0A561V0S3"/>
<evidence type="ECO:0000256" key="1">
    <source>
        <dbReference type="SAM" id="Phobius"/>
    </source>
</evidence>
<keyword evidence="1" id="KW-1133">Transmembrane helix</keyword>
<feature type="transmembrane region" description="Helical" evidence="1">
    <location>
        <begin position="189"/>
        <end position="206"/>
    </location>
</feature>
<dbReference type="OrthoDB" id="4174975at2"/>
<dbReference type="Pfam" id="PF14219">
    <property type="entry name" value="DUF4328"/>
    <property type="match status" value="1"/>
</dbReference>
<protein>
    <submittedName>
        <fullName evidence="4">DUF4328 domain-containing protein</fullName>
    </submittedName>
    <submittedName>
        <fullName evidence="3">Uncharacterized protein DUF4328</fullName>
    </submittedName>
</protein>